<dbReference type="InterPro" id="IPR004875">
    <property type="entry name" value="DDE_SF_endonuclease_dom"/>
</dbReference>
<proteinExistence type="predicted"/>
<feature type="domain" description="HTH CENPB-type" evidence="2">
    <location>
        <begin position="95"/>
        <end position="168"/>
    </location>
</feature>
<comment type="caution">
    <text evidence="3">The sequence shown here is derived from an EMBL/GenBank/DDBJ whole genome shotgun (WGS) entry which is preliminary data.</text>
</comment>
<dbReference type="PANTHER" id="PTHR19303:SF57">
    <property type="entry name" value="HTH CENPB-TYPE DOMAIN-CONTAINING PROTEIN"/>
    <property type="match status" value="1"/>
</dbReference>
<reference evidence="3 4" key="1">
    <citation type="submission" date="2018-08" db="EMBL/GenBank/DDBJ databases">
        <title>Genomic investigation of the strawberry pathogen Phytophthora fragariae indicates pathogenicity is determined by transcriptional variation in three key races.</title>
        <authorList>
            <person name="Adams T.M."/>
            <person name="Armitage A.D."/>
            <person name="Sobczyk M.K."/>
            <person name="Bates H.J."/>
            <person name="Dunwell J.M."/>
            <person name="Nellist C.F."/>
            <person name="Harrison R.J."/>
        </authorList>
    </citation>
    <scope>NUCLEOTIDE SEQUENCE [LARGE SCALE GENOMIC DNA]</scope>
    <source>
        <strain evidence="3 4">SCRP333</strain>
    </source>
</reference>
<dbReference type="GO" id="GO:0005634">
    <property type="term" value="C:nucleus"/>
    <property type="evidence" value="ECO:0007669"/>
    <property type="project" value="TreeGrafter"/>
</dbReference>
<evidence type="ECO:0000313" key="3">
    <source>
        <dbReference type="EMBL" id="KAE9358127.1"/>
    </source>
</evidence>
<dbReference type="Pfam" id="PF03221">
    <property type="entry name" value="HTH_Tnp_Tc5"/>
    <property type="match status" value="1"/>
</dbReference>
<dbReference type="InterPro" id="IPR050863">
    <property type="entry name" value="CenT-Element_Derived"/>
</dbReference>
<accession>A0A6A4G2B9</accession>
<dbReference type="InterPro" id="IPR006600">
    <property type="entry name" value="HTH_CenpB_DNA-bd_dom"/>
</dbReference>
<dbReference type="PANTHER" id="PTHR19303">
    <property type="entry name" value="TRANSPOSON"/>
    <property type="match status" value="1"/>
</dbReference>
<keyword evidence="4" id="KW-1185">Reference proteome</keyword>
<dbReference type="EMBL" id="QXFT01000040">
    <property type="protein sequence ID" value="KAE9358127.1"/>
    <property type="molecule type" value="Genomic_DNA"/>
</dbReference>
<dbReference type="SUPFAM" id="SSF46689">
    <property type="entry name" value="Homeodomain-like"/>
    <property type="match status" value="1"/>
</dbReference>
<name>A0A6A4G2B9_9STRA</name>
<dbReference type="SMART" id="SM00674">
    <property type="entry name" value="CENPB"/>
    <property type="match status" value="1"/>
</dbReference>
<dbReference type="Pfam" id="PF03184">
    <property type="entry name" value="DDE_1"/>
    <property type="match status" value="1"/>
</dbReference>
<evidence type="ECO:0000313" key="4">
    <source>
        <dbReference type="Proteomes" id="UP000434957"/>
    </source>
</evidence>
<dbReference type="Proteomes" id="UP000434957">
    <property type="component" value="Unassembled WGS sequence"/>
</dbReference>
<dbReference type="InterPro" id="IPR009057">
    <property type="entry name" value="Homeodomain-like_sf"/>
</dbReference>
<organism evidence="3 4">
    <name type="scientific">Phytophthora rubi</name>
    <dbReference type="NCBI Taxonomy" id="129364"/>
    <lineage>
        <taxon>Eukaryota</taxon>
        <taxon>Sar</taxon>
        <taxon>Stramenopiles</taxon>
        <taxon>Oomycota</taxon>
        <taxon>Peronosporomycetes</taxon>
        <taxon>Peronosporales</taxon>
        <taxon>Peronosporaceae</taxon>
        <taxon>Phytophthora</taxon>
    </lineage>
</organism>
<gene>
    <name evidence="3" type="ORF">PR003_g1448</name>
</gene>
<evidence type="ECO:0000256" key="1">
    <source>
        <dbReference type="ARBA" id="ARBA00023125"/>
    </source>
</evidence>
<dbReference type="Gene3D" id="1.10.10.60">
    <property type="entry name" value="Homeodomain-like"/>
    <property type="match status" value="1"/>
</dbReference>
<sequence length="494" mass="55706">MPRAPGQRLGGTRTTGVGKPPKRFMRVSVSYRFKRDVIQFYSAPNTMDTTVRKFFPLLSLQKLRVKKRQIYSWVKKRDFIEQKCADGAAAHCKAREVGIATTLPLHVEEHVVRWINSLRSEGVPVTGMMVRAKAKDSYSSAELPPGGFQASHTWLLSFLRRHRLSIRRRTHEGQKTPADADQVAVAFAKQVQERMQALRIDKVHNADQTATKGKKTIWMKSAGKGKERVTAMLLGDSAGTKYDPFLVFKTKPSKNAERAKVNADFQHGFGIKLWKELEKAQIGVQVYGNRAGWWNSELSIQFLSYHFLRRPDMHTPVLPILDDFSGHWRVDVQIFARLLNVELIKVPPGYTFACQPADIAWNKPVKDRLRANWGQQMLQQLRAFEPGTSFKLVAPTRLDLIAWTKAAWSSLSTSAVISGFCKAKIISRGGSVLLPAPPLASLSDCDEGEDQWEELFALVREYNVRRQVLVGAVADPTRDIETLDATVELLEAEV</sequence>
<evidence type="ECO:0000259" key="2">
    <source>
        <dbReference type="PROSITE" id="PS51253"/>
    </source>
</evidence>
<dbReference type="GO" id="GO:0003677">
    <property type="term" value="F:DNA binding"/>
    <property type="evidence" value="ECO:0007669"/>
    <property type="project" value="UniProtKB-KW"/>
</dbReference>
<dbReference type="PROSITE" id="PS51253">
    <property type="entry name" value="HTH_CENPB"/>
    <property type="match status" value="1"/>
</dbReference>
<keyword evidence="1" id="KW-0238">DNA-binding</keyword>
<protein>
    <recommendedName>
        <fullName evidence="2">HTH CENPB-type domain-containing protein</fullName>
    </recommendedName>
</protein>
<dbReference type="AlphaFoldDB" id="A0A6A4G2B9"/>